<dbReference type="GO" id="GO:0003677">
    <property type="term" value="F:DNA binding"/>
    <property type="evidence" value="ECO:0007669"/>
    <property type="project" value="InterPro"/>
</dbReference>
<dbReference type="InterPro" id="IPR036515">
    <property type="entry name" value="Transposase_17_sf"/>
</dbReference>
<keyword evidence="3" id="KW-1185">Reference proteome</keyword>
<organism evidence="2 3">
    <name type="scientific">Pseudoprevotella muciniphila</name>
    <dbReference type="NCBI Taxonomy" id="2133944"/>
    <lineage>
        <taxon>Bacteria</taxon>
        <taxon>Pseudomonadati</taxon>
        <taxon>Bacteroidota</taxon>
        <taxon>Bacteroidia</taxon>
        <taxon>Bacteroidales</taxon>
        <taxon>Prevotellaceae</taxon>
        <taxon>Pseudoprevotella</taxon>
    </lineage>
</organism>
<dbReference type="AlphaFoldDB" id="A0A5P8E860"/>
<dbReference type="SUPFAM" id="SSF143422">
    <property type="entry name" value="Transposase IS200-like"/>
    <property type="match status" value="1"/>
</dbReference>
<evidence type="ECO:0000313" key="2">
    <source>
        <dbReference type="EMBL" id="QFQ13132.1"/>
    </source>
</evidence>
<dbReference type="KEGG" id="alq:C7Y71_008970"/>
<sequence>MDRETFEKQKEYGGEKKPSMTRRMVEHDYTDRRMYMLTMVTEGRRPLFGKVVGKSDALQDSPDAPRCELSELGKAVSNEWQGIPKYYPEIKVLALQMMPDHLHGILFVTRKMEVHLGQVIKGFKTGCNRHYRRMILGAPPVKYVVHPVKYVATESQHTEQTAPRPKRDRSKDNRYHGLLFQPNYCDKILLRRGQLDTWLNYLNDNPRRLLMKREHPDLFRVQRNIVIAGISFSAIGNLFLAQRPVRLQVQCSRSMTDIDIETYKTKMLSAARRGAVLVSPSISKGEKAVMRAAFEEHLPIILLQENGFADLAKPGGQRMEACAKGVILILAPWEHHNEQIAIKRKQCLDLNDMAQRICNEL</sequence>
<proteinExistence type="predicted"/>
<gene>
    <name evidence="2" type="ORF">C7Y71_008970</name>
</gene>
<dbReference type="OrthoDB" id="1065873at2"/>
<dbReference type="GO" id="GO:0004803">
    <property type="term" value="F:transposase activity"/>
    <property type="evidence" value="ECO:0007669"/>
    <property type="project" value="InterPro"/>
</dbReference>
<accession>A0A5P8E860</accession>
<protein>
    <submittedName>
        <fullName evidence="2">Transposase</fullName>
    </submittedName>
</protein>
<reference evidence="2 3" key="1">
    <citation type="submission" date="2018-11" db="EMBL/GenBank/DDBJ databases">
        <authorList>
            <person name="Na S.W."/>
            <person name="Baik M."/>
        </authorList>
    </citation>
    <scope>NUCLEOTIDE SEQUENCE [LARGE SCALE GENOMIC DNA]</scope>
    <source>
        <strain evidence="2 3">E39</strain>
    </source>
</reference>
<dbReference type="Proteomes" id="UP000249375">
    <property type="component" value="Chromosome"/>
</dbReference>
<name>A0A5P8E860_9BACT</name>
<dbReference type="EMBL" id="CP033459">
    <property type="protein sequence ID" value="QFQ13132.1"/>
    <property type="molecule type" value="Genomic_DNA"/>
</dbReference>
<feature type="region of interest" description="Disordered" evidence="1">
    <location>
        <begin position="1"/>
        <end position="21"/>
    </location>
</feature>
<evidence type="ECO:0000256" key="1">
    <source>
        <dbReference type="SAM" id="MobiDB-lite"/>
    </source>
</evidence>
<evidence type="ECO:0000313" key="3">
    <source>
        <dbReference type="Proteomes" id="UP000249375"/>
    </source>
</evidence>
<dbReference type="RefSeq" id="WP_111898191.1">
    <property type="nucleotide sequence ID" value="NZ_CP033459.1"/>
</dbReference>
<dbReference type="Gene3D" id="3.30.70.1290">
    <property type="entry name" value="Transposase IS200-like"/>
    <property type="match status" value="1"/>
</dbReference>
<dbReference type="GO" id="GO:0006313">
    <property type="term" value="P:DNA transposition"/>
    <property type="evidence" value="ECO:0007669"/>
    <property type="project" value="InterPro"/>
</dbReference>